<dbReference type="EMBL" id="JBEXIP010000012">
    <property type="protein sequence ID" value="MET8434524.1"/>
    <property type="molecule type" value="Genomic_DNA"/>
</dbReference>
<protein>
    <submittedName>
        <fullName evidence="9">ABC transporter ATP-binding protein</fullName>
    </submittedName>
</protein>
<keyword evidence="7" id="KW-0472">Membrane</keyword>
<dbReference type="PANTHER" id="PTHR43297:SF2">
    <property type="entry name" value="DIPEPTIDE TRANSPORT ATP-BINDING PROTEIN DPPD"/>
    <property type="match status" value="1"/>
</dbReference>
<evidence type="ECO:0000256" key="4">
    <source>
        <dbReference type="ARBA" id="ARBA00022475"/>
    </source>
</evidence>
<dbReference type="PROSITE" id="PS00211">
    <property type="entry name" value="ABC_TRANSPORTER_1"/>
    <property type="match status" value="1"/>
</dbReference>
<organism evidence="9 10">
    <name type="scientific">Streptomyces sp. 900116325</name>
    <dbReference type="NCBI Taxonomy" id="3154295"/>
    <lineage>
        <taxon>Bacteria</taxon>
        <taxon>Bacillati</taxon>
        <taxon>Actinomycetota</taxon>
        <taxon>Actinomycetes</taxon>
        <taxon>Kitasatosporales</taxon>
        <taxon>Streptomycetaceae</taxon>
        <taxon>Streptomyces</taxon>
    </lineage>
</organism>
<keyword evidence="6 9" id="KW-0067">ATP-binding</keyword>
<dbReference type="GO" id="GO:0005524">
    <property type="term" value="F:ATP binding"/>
    <property type="evidence" value="ECO:0007669"/>
    <property type="project" value="UniProtKB-KW"/>
</dbReference>
<dbReference type="NCBIfam" id="TIGR01727">
    <property type="entry name" value="oligo_HPY"/>
    <property type="match status" value="1"/>
</dbReference>
<dbReference type="Pfam" id="PF00005">
    <property type="entry name" value="ABC_tran"/>
    <property type="match status" value="1"/>
</dbReference>
<comment type="caution">
    <text evidence="9">The sequence shown here is derived from an EMBL/GenBank/DDBJ whole genome shotgun (WGS) entry which is preliminary data.</text>
</comment>
<dbReference type="CDD" id="cd03257">
    <property type="entry name" value="ABC_NikE_OppD_transporters"/>
    <property type="match status" value="1"/>
</dbReference>
<name>A0ABV2UAQ7_9ACTN</name>
<dbReference type="Pfam" id="PF08352">
    <property type="entry name" value="oligo_HPY"/>
    <property type="match status" value="1"/>
</dbReference>
<evidence type="ECO:0000256" key="6">
    <source>
        <dbReference type="ARBA" id="ARBA00022840"/>
    </source>
</evidence>
<sequence length="330" mass="35342">MTLLDVRDLSVTYRDGDSLIPAVRGVSFTLDRGETLGVAGESGSGKSTMVLSLLRLLPKSAKVTGQVLYEGEDLLAAKWSALRTVRWNGASVVFQGAMSALNPVRPIGEQICEPILLHEKVSPRTARERAAELLDSVGISRQRMGSYPHEFSGGQRQRIMIAMALACRPDLIIADEPTTALDVMVQAQIMELFTELVRNSGVGVIMISHDLSVLSEMCGRLAVMYAGEIVETGPSRQVIEAPRHPYTEALARAFPTIGDPASRFAPSGLPGDPPDVAALGTGCAFVPRCVHAVDACRTKAVELWPAGDRRSAACLRVLDAHTPVTEGSQA</sequence>
<keyword evidence="10" id="KW-1185">Reference proteome</keyword>
<dbReference type="RefSeq" id="WP_352305995.1">
    <property type="nucleotide sequence ID" value="NZ_JBEOSG010000014.1"/>
</dbReference>
<dbReference type="Gene3D" id="3.40.50.300">
    <property type="entry name" value="P-loop containing nucleotide triphosphate hydrolases"/>
    <property type="match status" value="1"/>
</dbReference>
<comment type="similarity">
    <text evidence="2">Belongs to the ABC transporter superfamily.</text>
</comment>
<dbReference type="InterPro" id="IPR017871">
    <property type="entry name" value="ABC_transporter-like_CS"/>
</dbReference>
<evidence type="ECO:0000256" key="2">
    <source>
        <dbReference type="ARBA" id="ARBA00005417"/>
    </source>
</evidence>
<dbReference type="PROSITE" id="PS50893">
    <property type="entry name" value="ABC_TRANSPORTER_2"/>
    <property type="match status" value="1"/>
</dbReference>
<keyword evidence="5" id="KW-0547">Nucleotide-binding</keyword>
<evidence type="ECO:0000313" key="10">
    <source>
        <dbReference type="Proteomes" id="UP001550044"/>
    </source>
</evidence>
<dbReference type="SMART" id="SM00382">
    <property type="entry name" value="AAA"/>
    <property type="match status" value="1"/>
</dbReference>
<evidence type="ECO:0000256" key="1">
    <source>
        <dbReference type="ARBA" id="ARBA00004202"/>
    </source>
</evidence>
<keyword evidence="4" id="KW-1003">Cell membrane</keyword>
<reference evidence="9 10" key="1">
    <citation type="submission" date="2024-06" db="EMBL/GenBank/DDBJ databases">
        <title>The Natural Products Discovery Center: Release of the First 8490 Sequenced Strains for Exploring Actinobacteria Biosynthetic Diversity.</title>
        <authorList>
            <person name="Kalkreuter E."/>
            <person name="Kautsar S.A."/>
            <person name="Yang D."/>
            <person name="Bader C.D."/>
            <person name="Teijaro C.N."/>
            <person name="Fluegel L."/>
            <person name="Davis C.M."/>
            <person name="Simpson J.R."/>
            <person name="Lauterbach L."/>
            <person name="Steele A.D."/>
            <person name="Gui C."/>
            <person name="Meng S."/>
            <person name="Li G."/>
            <person name="Viehrig K."/>
            <person name="Ye F."/>
            <person name="Su P."/>
            <person name="Kiefer A.F."/>
            <person name="Nichols A."/>
            <person name="Cepeda A.J."/>
            <person name="Yan W."/>
            <person name="Fan B."/>
            <person name="Jiang Y."/>
            <person name="Adhikari A."/>
            <person name="Zheng C.-J."/>
            <person name="Schuster L."/>
            <person name="Cowan T.M."/>
            <person name="Smanski M.J."/>
            <person name="Chevrette M.G."/>
            <person name="De Carvalho L.P.S."/>
            <person name="Shen B."/>
        </authorList>
    </citation>
    <scope>NUCLEOTIDE SEQUENCE [LARGE SCALE GENOMIC DNA]</scope>
    <source>
        <strain evidence="9 10">NPDC005137</strain>
    </source>
</reference>
<evidence type="ECO:0000256" key="3">
    <source>
        <dbReference type="ARBA" id="ARBA00022448"/>
    </source>
</evidence>
<dbReference type="PANTHER" id="PTHR43297">
    <property type="entry name" value="OLIGOPEPTIDE TRANSPORT ATP-BINDING PROTEIN APPD"/>
    <property type="match status" value="1"/>
</dbReference>
<dbReference type="InterPro" id="IPR050388">
    <property type="entry name" value="ABC_Ni/Peptide_Import"/>
</dbReference>
<keyword evidence="3" id="KW-0813">Transport</keyword>
<feature type="domain" description="ABC transporter" evidence="8">
    <location>
        <begin position="6"/>
        <end position="251"/>
    </location>
</feature>
<gene>
    <name evidence="9" type="ORF">ABZV61_17315</name>
</gene>
<evidence type="ECO:0000313" key="9">
    <source>
        <dbReference type="EMBL" id="MET8434524.1"/>
    </source>
</evidence>
<evidence type="ECO:0000256" key="5">
    <source>
        <dbReference type="ARBA" id="ARBA00022741"/>
    </source>
</evidence>
<dbReference type="InterPro" id="IPR013563">
    <property type="entry name" value="Oligopep_ABC_C"/>
</dbReference>
<dbReference type="InterPro" id="IPR003593">
    <property type="entry name" value="AAA+_ATPase"/>
</dbReference>
<proteinExistence type="inferred from homology"/>
<dbReference type="SUPFAM" id="SSF52540">
    <property type="entry name" value="P-loop containing nucleoside triphosphate hydrolases"/>
    <property type="match status" value="1"/>
</dbReference>
<evidence type="ECO:0000259" key="8">
    <source>
        <dbReference type="PROSITE" id="PS50893"/>
    </source>
</evidence>
<comment type="subcellular location">
    <subcellularLocation>
        <location evidence="1">Cell membrane</location>
        <topology evidence="1">Peripheral membrane protein</topology>
    </subcellularLocation>
</comment>
<accession>A0ABV2UAQ7</accession>
<dbReference type="InterPro" id="IPR003439">
    <property type="entry name" value="ABC_transporter-like_ATP-bd"/>
</dbReference>
<evidence type="ECO:0000256" key="7">
    <source>
        <dbReference type="ARBA" id="ARBA00023136"/>
    </source>
</evidence>
<dbReference type="InterPro" id="IPR027417">
    <property type="entry name" value="P-loop_NTPase"/>
</dbReference>
<dbReference type="Proteomes" id="UP001550044">
    <property type="component" value="Unassembled WGS sequence"/>
</dbReference>